<evidence type="ECO:0000313" key="9">
    <source>
        <dbReference type="Proteomes" id="UP000316093"/>
    </source>
</evidence>
<dbReference type="Pfam" id="PF01593">
    <property type="entry name" value="Amino_oxidase"/>
    <property type="match status" value="2"/>
</dbReference>
<dbReference type="InterPro" id="IPR050281">
    <property type="entry name" value="Flavin_monoamine_oxidase"/>
</dbReference>
<dbReference type="SUPFAM" id="SSF54373">
    <property type="entry name" value="FAD-linked reductases, C-terminal domain"/>
    <property type="match status" value="1"/>
</dbReference>
<protein>
    <recommendedName>
        <fullName evidence="4">Tryptophan 2-monooxygenase</fullName>
        <ecNumber evidence="3">1.13.12.3</ecNumber>
    </recommendedName>
</protein>
<comment type="catalytic activity">
    <reaction evidence="6">
        <text>L-tryptophan + O2 = indole-3-acetamide + CO2 + H2O</text>
        <dbReference type="Rhea" id="RHEA:16165"/>
        <dbReference type="ChEBI" id="CHEBI:15377"/>
        <dbReference type="ChEBI" id="CHEBI:15379"/>
        <dbReference type="ChEBI" id="CHEBI:16031"/>
        <dbReference type="ChEBI" id="CHEBI:16526"/>
        <dbReference type="ChEBI" id="CHEBI:57912"/>
        <dbReference type="EC" id="1.13.12.3"/>
    </reaction>
</comment>
<keyword evidence="5" id="KW-0073">Auxin biosynthesis</keyword>
<comment type="similarity">
    <text evidence="2">Belongs to the tryptophan 2-monooxygenase family.</text>
</comment>
<dbReference type="EC" id="1.13.12.3" evidence="3"/>
<accession>A0A4Y5YZI0</accession>
<dbReference type="Gene3D" id="3.50.50.60">
    <property type="entry name" value="FAD/NAD(P)-binding domain"/>
    <property type="match status" value="1"/>
</dbReference>
<dbReference type="InterPro" id="IPR002937">
    <property type="entry name" value="Amino_oxidase"/>
</dbReference>
<evidence type="ECO:0000256" key="4">
    <source>
        <dbReference type="ARBA" id="ARBA00017871"/>
    </source>
</evidence>
<dbReference type="PRINTS" id="PR00420">
    <property type="entry name" value="RNGMNOXGNASE"/>
</dbReference>
<evidence type="ECO:0000259" key="7">
    <source>
        <dbReference type="Pfam" id="PF01593"/>
    </source>
</evidence>
<sequence>MAHDKTFDVDVVIIGGGAAGIGAARRLSGHGLSVCLLEATQRIGGRGWTQDLEGIPLDMGCGWLHSAEHNAWRQIAEDEGWDIDRRPAAWDKSQPHPHFSDDEQKEAHAAFAAWHERLMASPPASDRASDALDPTSRWNGYLQAMSGFISGAPLERISAEDYNAYERAATEHNWRLFRGYGTLIASHLPLDVGCRLATPVEAIDLDGAGVRLTTPQGTLRCRAAILTASTNVLASDVMRLPGELDAWRHAATCLPLGCDEKVLFRIDGDVDLPTEQVLIADPHDPDSPVFYFRPLERPVVETFLGGSSAHRVTAEGPAAAFDHLLAALRGLLGGEAASHLRPLAASAWSASTYVRGSYSHALPTEARQRQQLARSFRERLFFAGEATHPDAFSTAHGALESGERAANEVLACLPPRGGRMI</sequence>
<dbReference type="InterPro" id="IPR036188">
    <property type="entry name" value="FAD/NAD-bd_sf"/>
</dbReference>
<dbReference type="OrthoDB" id="337830at2"/>
<dbReference type="PANTHER" id="PTHR10742:SF410">
    <property type="entry name" value="LYSINE-SPECIFIC HISTONE DEMETHYLASE 2"/>
    <property type="match status" value="1"/>
</dbReference>
<gene>
    <name evidence="8" type="ORF">FIV34_00485</name>
</gene>
<dbReference type="AlphaFoldDB" id="A0A4Y5YZI0"/>
<dbReference type="Proteomes" id="UP000316093">
    <property type="component" value="Chromosome"/>
</dbReference>
<evidence type="ECO:0000313" key="8">
    <source>
        <dbReference type="EMBL" id="QDE37779.1"/>
    </source>
</evidence>
<evidence type="ECO:0000256" key="5">
    <source>
        <dbReference type="ARBA" id="ARBA00023070"/>
    </source>
</evidence>
<dbReference type="SUPFAM" id="SSF51905">
    <property type="entry name" value="FAD/NAD(P)-binding domain"/>
    <property type="match status" value="1"/>
</dbReference>
<organism evidence="8 9">
    <name type="scientific">Luteibacter pinisoli</name>
    <dbReference type="NCBI Taxonomy" id="2589080"/>
    <lineage>
        <taxon>Bacteria</taxon>
        <taxon>Pseudomonadati</taxon>
        <taxon>Pseudomonadota</taxon>
        <taxon>Gammaproteobacteria</taxon>
        <taxon>Lysobacterales</taxon>
        <taxon>Rhodanobacteraceae</taxon>
        <taxon>Luteibacter</taxon>
    </lineage>
</organism>
<dbReference type="GO" id="GO:0050361">
    <property type="term" value="F:tryptophan 2-monooxygenase activity"/>
    <property type="evidence" value="ECO:0007669"/>
    <property type="project" value="UniProtKB-EC"/>
</dbReference>
<evidence type="ECO:0000256" key="6">
    <source>
        <dbReference type="ARBA" id="ARBA00047321"/>
    </source>
</evidence>
<evidence type="ECO:0000256" key="3">
    <source>
        <dbReference type="ARBA" id="ARBA00012535"/>
    </source>
</evidence>
<feature type="domain" description="Amine oxidase" evidence="7">
    <location>
        <begin position="102"/>
        <end position="410"/>
    </location>
</feature>
<dbReference type="PANTHER" id="PTHR10742">
    <property type="entry name" value="FLAVIN MONOAMINE OXIDASE"/>
    <property type="match status" value="1"/>
</dbReference>
<comment type="pathway">
    <text evidence="1">Plant hormone metabolism; auxin biosynthesis.</text>
</comment>
<keyword evidence="9" id="KW-1185">Reference proteome</keyword>
<evidence type="ECO:0000256" key="1">
    <source>
        <dbReference type="ARBA" id="ARBA00004814"/>
    </source>
</evidence>
<dbReference type="EMBL" id="CP041046">
    <property type="protein sequence ID" value="QDE37779.1"/>
    <property type="molecule type" value="Genomic_DNA"/>
</dbReference>
<reference evidence="8 9" key="1">
    <citation type="submission" date="2019-06" db="EMBL/GenBank/DDBJ databases">
        <title>A complete genome sequence for Luteibacter pinisoli MAH-14.</title>
        <authorList>
            <person name="Baltrus D.A."/>
        </authorList>
    </citation>
    <scope>NUCLEOTIDE SEQUENCE [LARGE SCALE GENOMIC DNA]</scope>
    <source>
        <strain evidence="8 9">MAH-14</strain>
    </source>
</reference>
<evidence type="ECO:0000256" key="2">
    <source>
        <dbReference type="ARBA" id="ARBA00005833"/>
    </source>
</evidence>
<dbReference type="KEGG" id="lpy:FIV34_00485"/>
<name>A0A4Y5YZI0_9GAMM</name>
<feature type="domain" description="Amine oxidase" evidence="7">
    <location>
        <begin position="19"/>
        <end position="77"/>
    </location>
</feature>
<proteinExistence type="inferred from homology"/>
<dbReference type="GO" id="GO:0009851">
    <property type="term" value="P:auxin biosynthetic process"/>
    <property type="evidence" value="ECO:0007669"/>
    <property type="project" value="UniProtKB-KW"/>
</dbReference>